<feature type="binding site" evidence="7">
    <location>
        <position position="85"/>
    </location>
    <ligand>
        <name>FAD</name>
        <dbReference type="ChEBI" id="CHEBI:57692"/>
    </ligand>
</feature>
<dbReference type="GO" id="GO:0016491">
    <property type="term" value="F:oxidoreductase activity"/>
    <property type="evidence" value="ECO:0007669"/>
    <property type="project" value="UniProtKB-KW"/>
</dbReference>
<evidence type="ECO:0000256" key="8">
    <source>
        <dbReference type="PIRSR" id="PIRSR000362-2"/>
    </source>
</evidence>
<dbReference type="RefSeq" id="WP_058644346.1">
    <property type="nucleotide sequence ID" value="NZ_LDSL01000185.1"/>
</dbReference>
<dbReference type="PRINTS" id="PR00419">
    <property type="entry name" value="ADXRDTASE"/>
</dbReference>
<evidence type="ECO:0000256" key="5">
    <source>
        <dbReference type="ARBA" id="ARBA00022857"/>
    </source>
</evidence>
<dbReference type="OrthoDB" id="9815647at2"/>
<organism evidence="10 11">
    <name type="scientific">Pseudacidovorax intermedius</name>
    <dbReference type="NCBI Taxonomy" id="433924"/>
    <lineage>
        <taxon>Bacteria</taxon>
        <taxon>Pseudomonadati</taxon>
        <taxon>Pseudomonadota</taxon>
        <taxon>Betaproteobacteria</taxon>
        <taxon>Burkholderiales</taxon>
        <taxon>Comamonadaceae</taxon>
        <taxon>Pseudacidovorax</taxon>
    </lineage>
</organism>
<feature type="binding site" evidence="7">
    <location>
        <position position="19"/>
    </location>
    <ligand>
        <name>FAD</name>
        <dbReference type="ChEBI" id="CHEBI:57692"/>
    </ligand>
</feature>
<dbReference type="EMBL" id="LDSL01000185">
    <property type="protein sequence ID" value="KTT14520.1"/>
    <property type="molecule type" value="Genomic_DNA"/>
</dbReference>
<dbReference type="InterPro" id="IPR023753">
    <property type="entry name" value="FAD/NAD-binding_dom"/>
</dbReference>
<dbReference type="SUPFAM" id="SSF51971">
    <property type="entry name" value="Nucleotide-binding domain"/>
    <property type="match status" value="1"/>
</dbReference>
<feature type="binding site" evidence="7">
    <location>
        <position position="49"/>
    </location>
    <ligand>
        <name>FAD</name>
        <dbReference type="ChEBI" id="CHEBI:57692"/>
    </ligand>
</feature>
<evidence type="ECO:0000313" key="11">
    <source>
        <dbReference type="Proteomes" id="UP000072741"/>
    </source>
</evidence>
<evidence type="ECO:0000256" key="4">
    <source>
        <dbReference type="ARBA" id="ARBA00022827"/>
    </source>
</evidence>
<dbReference type="PATRIC" id="fig|433924.3.peg.1917"/>
<comment type="similarity">
    <text evidence="2">Belongs to the ferredoxin--NADP reductase type 1 family.</text>
</comment>
<accession>A0A147GLW7</accession>
<feature type="binding site" evidence="8">
    <location>
        <begin position="156"/>
        <end position="159"/>
    </location>
    <ligand>
        <name>NADP(+)</name>
        <dbReference type="ChEBI" id="CHEBI:58349"/>
    </ligand>
</feature>
<dbReference type="PIRSF" id="PIRSF000362">
    <property type="entry name" value="FNR"/>
    <property type="match status" value="1"/>
</dbReference>
<feature type="binding site" evidence="7">
    <location>
        <begin position="360"/>
        <end position="362"/>
    </location>
    <ligand>
        <name>FAD</name>
        <dbReference type="ChEBI" id="CHEBI:57692"/>
    </ligand>
</feature>
<feature type="domain" description="FAD/NAD(P)-binding" evidence="9">
    <location>
        <begin position="10"/>
        <end position="181"/>
    </location>
</feature>
<feature type="binding site" evidence="7">
    <location>
        <position position="353"/>
    </location>
    <ligand>
        <name>FAD</name>
        <dbReference type="ChEBI" id="CHEBI:57692"/>
    </ligand>
</feature>
<keyword evidence="6" id="KW-0560">Oxidoreductase</keyword>
<keyword evidence="4 7" id="KW-0274">FAD</keyword>
<proteinExistence type="inferred from homology"/>
<dbReference type="Proteomes" id="UP000072741">
    <property type="component" value="Unassembled WGS sequence"/>
</dbReference>
<keyword evidence="3" id="KW-0285">Flavoprotein</keyword>
<feature type="binding site" evidence="8">
    <location>
        <position position="360"/>
    </location>
    <ligand>
        <name>NADP(+)</name>
        <dbReference type="ChEBI" id="CHEBI:58349"/>
    </ligand>
</feature>
<evidence type="ECO:0000313" key="10">
    <source>
        <dbReference type="EMBL" id="KTT14520.1"/>
    </source>
</evidence>
<evidence type="ECO:0000259" key="9">
    <source>
        <dbReference type="Pfam" id="PF07992"/>
    </source>
</evidence>
<comment type="cofactor">
    <cofactor evidence="1 7">
        <name>FAD</name>
        <dbReference type="ChEBI" id="CHEBI:57692"/>
    </cofactor>
</comment>
<evidence type="ECO:0000256" key="2">
    <source>
        <dbReference type="ARBA" id="ARBA00008312"/>
    </source>
</evidence>
<comment type="caution">
    <text evidence="10">The sequence shown here is derived from an EMBL/GenBank/DDBJ whole genome shotgun (WGS) entry which is preliminary data.</text>
</comment>
<protein>
    <submittedName>
        <fullName evidence="10">Pyridine nucleotide-disulfide oxidoreductase</fullName>
    </submittedName>
</protein>
<dbReference type="InterPro" id="IPR021163">
    <property type="entry name" value="Ferredox_Rdtase_adrenod"/>
</dbReference>
<dbReference type="Pfam" id="PF07992">
    <property type="entry name" value="Pyr_redox_2"/>
    <property type="match status" value="1"/>
</dbReference>
<keyword evidence="5 8" id="KW-0521">NADP</keyword>
<dbReference type="PANTHER" id="PTHR48467">
    <property type="entry name" value="GLUTAMATE SYNTHASE 1 [NADH], CHLOROPLASTIC-LIKE"/>
    <property type="match status" value="1"/>
</dbReference>
<evidence type="ECO:0000256" key="6">
    <source>
        <dbReference type="ARBA" id="ARBA00023002"/>
    </source>
</evidence>
<feature type="binding site" evidence="8">
    <location>
        <position position="212"/>
    </location>
    <ligand>
        <name>NADP(+)</name>
        <dbReference type="ChEBI" id="CHEBI:58349"/>
    </ligand>
</feature>
<keyword evidence="11" id="KW-1185">Reference proteome</keyword>
<evidence type="ECO:0000256" key="3">
    <source>
        <dbReference type="ARBA" id="ARBA00022630"/>
    </source>
</evidence>
<feature type="binding site" evidence="8">
    <location>
        <begin position="200"/>
        <end position="201"/>
    </location>
    <ligand>
        <name>NADP(+)</name>
        <dbReference type="ChEBI" id="CHEBI:58349"/>
    </ligand>
</feature>
<dbReference type="Gene3D" id="3.50.50.60">
    <property type="entry name" value="FAD/NAD(P)-binding domain"/>
    <property type="match status" value="1"/>
</dbReference>
<evidence type="ECO:0000256" key="1">
    <source>
        <dbReference type="ARBA" id="ARBA00001974"/>
    </source>
</evidence>
<reference evidence="10 11" key="1">
    <citation type="journal article" date="2016" name="Front. Microbiol.">
        <title>Genomic Resource of Rice Seed Associated Bacteria.</title>
        <authorList>
            <person name="Midha S."/>
            <person name="Bansal K."/>
            <person name="Sharma S."/>
            <person name="Kumar N."/>
            <person name="Patil P.P."/>
            <person name="Chaudhry V."/>
            <person name="Patil P.B."/>
        </authorList>
    </citation>
    <scope>NUCLEOTIDE SEQUENCE [LARGE SCALE GENOMIC DNA]</scope>
    <source>
        <strain evidence="10 11">NS331</strain>
    </source>
</reference>
<dbReference type="InterPro" id="IPR055275">
    <property type="entry name" value="Ferredox_Rdtase"/>
</dbReference>
<dbReference type="InterPro" id="IPR036188">
    <property type="entry name" value="FAD/NAD-bd_sf"/>
</dbReference>
<dbReference type="Gene3D" id="3.40.50.720">
    <property type="entry name" value="NAD(P)-binding Rossmann-like Domain"/>
    <property type="match status" value="1"/>
</dbReference>
<gene>
    <name evidence="10" type="ORF">NS331_23525</name>
</gene>
<sequence length="445" mass="46820">MNVAADGTVRIAIVGAGPSGFYTAEALLRAGVPGLQVDLIDRLPVPHGLVRYGVAPDHPKLKQVGAVFERIATMPGLRLLGGVALGQDVTLDDLRRGYHAVVLATGAPQSRRLGIAGEDLLGSHAAGNFVGWYNGHPDQRDAGFDLSAERAVVVGHGNVALDVARILLQPVDVLRRTDIAAHALDTLADSRVREVVVVGRRGPAQTRFSPKELHEFGELPGCDALLDASDWQAHHFEPSPATDTEARAAIAQLQAFAGRAPTQGRRCVFRFHLAPVAIVGEGRVQSMRFARTAEAPEPGDVQLDCGLVFASVGRQALPVAGVPYDAARGVHVNSQGRLGDADGPLAGLYVAGWAKRGPQGTIGSNRACGIQTADALLADLPWLRSRPLVPAPALLAARERAVDHAAWRRIDAAEVARGAAVGKPREKFTDVAQMRAAAGLAVKAA</sequence>
<dbReference type="PANTHER" id="PTHR48467:SF1">
    <property type="entry name" value="GLUTAMATE SYNTHASE 1 [NADH], CHLOROPLASTIC-LIKE"/>
    <property type="match status" value="1"/>
</dbReference>
<name>A0A147GLW7_9BURK</name>
<dbReference type="AlphaFoldDB" id="A0A147GLW7"/>
<evidence type="ECO:0000256" key="7">
    <source>
        <dbReference type="PIRSR" id="PIRSR000362-1"/>
    </source>
</evidence>